<organism evidence="1 2">
    <name type="scientific">Ammoniphilus resinae</name>
    <dbReference type="NCBI Taxonomy" id="861532"/>
    <lineage>
        <taxon>Bacteria</taxon>
        <taxon>Bacillati</taxon>
        <taxon>Bacillota</taxon>
        <taxon>Bacilli</taxon>
        <taxon>Bacillales</taxon>
        <taxon>Paenibacillaceae</taxon>
        <taxon>Aneurinibacillus group</taxon>
        <taxon>Ammoniphilus</taxon>
    </lineage>
</organism>
<keyword evidence="2" id="KW-1185">Reference proteome</keyword>
<comment type="caution">
    <text evidence="1">The sequence shown here is derived from an EMBL/GenBank/DDBJ whole genome shotgun (WGS) entry which is preliminary data.</text>
</comment>
<dbReference type="EMBL" id="JAGGKT010000002">
    <property type="protein sequence ID" value="MBP1931359.1"/>
    <property type="molecule type" value="Genomic_DNA"/>
</dbReference>
<dbReference type="Proteomes" id="UP001519343">
    <property type="component" value="Unassembled WGS sequence"/>
</dbReference>
<dbReference type="RefSeq" id="WP_209809426.1">
    <property type="nucleotide sequence ID" value="NZ_JAGGKT010000002.1"/>
</dbReference>
<evidence type="ECO:0000313" key="2">
    <source>
        <dbReference type="Proteomes" id="UP001519343"/>
    </source>
</evidence>
<gene>
    <name evidence="1" type="ORF">J2Z37_001356</name>
</gene>
<reference evidence="1 2" key="1">
    <citation type="submission" date="2021-03" db="EMBL/GenBank/DDBJ databases">
        <title>Genomic Encyclopedia of Type Strains, Phase IV (KMG-IV): sequencing the most valuable type-strain genomes for metagenomic binning, comparative biology and taxonomic classification.</title>
        <authorList>
            <person name="Goeker M."/>
        </authorList>
    </citation>
    <scope>NUCLEOTIDE SEQUENCE [LARGE SCALE GENOMIC DNA]</scope>
    <source>
        <strain evidence="1 2">DSM 24738</strain>
    </source>
</reference>
<evidence type="ECO:0000313" key="1">
    <source>
        <dbReference type="EMBL" id="MBP1931359.1"/>
    </source>
</evidence>
<protein>
    <submittedName>
        <fullName evidence="1">Uncharacterized protein</fullName>
    </submittedName>
</protein>
<name>A0ABS4GM80_9BACL</name>
<sequence>MLTVLLRRLTGIWRTSEETGEKVRNPSLQTRYYRIRMTQLIEKIEYIVQHKLRNWKVVHINRERGEIILEKKHLIRTSDVVITVYDMPAFRSAVDITSAIKGPFGDLGLSCDNIFEFFGVLGKELEPGQDLSKIG</sequence>
<accession>A0ABS4GM80</accession>
<proteinExistence type="predicted"/>